<dbReference type="EMBL" id="JAWDGP010003771">
    <property type="protein sequence ID" value="KAK3771120.1"/>
    <property type="molecule type" value="Genomic_DNA"/>
</dbReference>
<reference evidence="1" key="1">
    <citation type="journal article" date="2023" name="G3 (Bethesda)">
        <title>A reference genome for the long-term kleptoplast-retaining sea slug Elysia crispata morphotype clarki.</title>
        <authorList>
            <person name="Eastman K.E."/>
            <person name="Pendleton A.L."/>
            <person name="Shaikh M.A."/>
            <person name="Suttiyut T."/>
            <person name="Ogas R."/>
            <person name="Tomko P."/>
            <person name="Gavelis G."/>
            <person name="Widhalm J.R."/>
            <person name="Wisecaver J.H."/>
        </authorList>
    </citation>
    <scope>NUCLEOTIDE SEQUENCE</scope>
    <source>
        <strain evidence="1">ECLA1</strain>
    </source>
</reference>
<comment type="caution">
    <text evidence="1">The sequence shown here is derived from an EMBL/GenBank/DDBJ whole genome shotgun (WGS) entry which is preliminary data.</text>
</comment>
<evidence type="ECO:0000313" key="1">
    <source>
        <dbReference type="EMBL" id="KAK3771120.1"/>
    </source>
</evidence>
<proteinExistence type="predicted"/>
<accession>A0AAE1DIK6</accession>
<keyword evidence="2" id="KW-1185">Reference proteome</keyword>
<gene>
    <name evidence="1" type="ORF">RRG08_034136</name>
</gene>
<dbReference type="Proteomes" id="UP001283361">
    <property type="component" value="Unassembled WGS sequence"/>
</dbReference>
<dbReference type="AlphaFoldDB" id="A0AAE1DIK6"/>
<organism evidence="1 2">
    <name type="scientific">Elysia crispata</name>
    <name type="common">lettuce slug</name>
    <dbReference type="NCBI Taxonomy" id="231223"/>
    <lineage>
        <taxon>Eukaryota</taxon>
        <taxon>Metazoa</taxon>
        <taxon>Spiralia</taxon>
        <taxon>Lophotrochozoa</taxon>
        <taxon>Mollusca</taxon>
        <taxon>Gastropoda</taxon>
        <taxon>Heterobranchia</taxon>
        <taxon>Euthyneura</taxon>
        <taxon>Panpulmonata</taxon>
        <taxon>Sacoglossa</taxon>
        <taxon>Placobranchoidea</taxon>
        <taxon>Plakobranchidae</taxon>
        <taxon>Elysia</taxon>
    </lineage>
</organism>
<sequence length="72" mass="7873">MARPGPDLALHCLCWLSVDQAGRPVTTGDTILLDYGYFRPCTVCAAWWSADQAGRPVTTGDTILLDYDSTRP</sequence>
<name>A0AAE1DIK6_9GAST</name>
<evidence type="ECO:0000313" key="2">
    <source>
        <dbReference type="Proteomes" id="UP001283361"/>
    </source>
</evidence>
<protein>
    <submittedName>
        <fullName evidence="1">Uncharacterized protein</fullName>
    </submittedName>
</protein>